<dbReference type="InterPro" id="IPR053842">
    <property type="entry name" value="NikA-like"/>
</dbReference>
<feature type="non-terminal residue" evidence="1">
    <location>
        <position position="1"/>
    </location>
</feature>
<reference evidence="1" key="1">
    <citation type="journal article" date="2013" name="Environ. Microbiol.">
        <title>Microbiota from the distal guts of lean and obese adolescents exhibit partial functional redundancy besides clear differences in community structure.</title>
        <authorList>
            <person name="Ferrer M."/>
            <person name="Ruiz A."/>
            <person name="Lanza F."/>
            <person name="Haange S.B."/>
            <person name="Oberbach A."/>
            <person name="Till H."/>
            <person name="Bargiela R."/>
            <person name="Campoy C."/>
            <person name="Segura M.T."/>
            <person name="Richter M."/>
            <person name="von Bergen M."/>
            <person name="Seifert J."/>
            <person name="Suarez A."/>
        </authorList>
    </citation>
    <scope>NUCLEOTIDE SEQUENCE</scope>
</reference>
<evidence type="ECO:0008006" key="2">
    <source>
        <dbReference type="Google" id="ProtNLM"/>
    </source>
</evidence>
<name>K1RSF7_9ZZZZ</name>
<proteinExistence type="predicted"/>
<protein>
    <recommendedName>
        <fullName evidence="2">Mobilization protein</fullName>
    </recommendedName>
</protein>
<dbReference type="AlphaFoldDB" id="K1RSF7"/>
<dbReference type="EMBL" id="AJWY01011892">
    <property type="protein sequence ID" value="EKC51492.1"/>
    <property type="molecule type" value="Genomic_DNA"/>
</dbReference>
<sequence length="170" mass="19411">SIAKRHKLSEAELIRFVLCNINEFDIDFGSAENVDQKSRSEEIHIKVSPAEKKKIESNANSLGVTVSSYARRVLISGKVEKIDFDRGGAEKIYHELLKQGTNLNQLMHFINANGLPSYNEIAVFRTVDHVTKSADLAFRFLKTLERRYFIEGGETNDGYQAEERFERSVR</sequence>
<dbReference type="Pfam" id="PF21983">
    <property type="entry name" value="NikA-like"/>
    <property type="match status" value="1"/>
</dbReference>
<accession>K1RSF7</accession>
<gene>
    <name evidence="1" type="ORF">LEA_17368</name>
</gene>
<comment type="caution">
    <text evidence="1">The sequence shown here is derived from an EMBL/GenBank/DDBJ whole genome shotgun (WGS) entry which is preliminary data.</text>
</comment>
<evidence type="ECO:0000313" key="1">
    <source>
        <dbReference type="EMBL" id="EKC51492.1"/>
    </source>
</evidence>
<feature type="non-terminal residue" evidence="1">
    <location>
        <position position="170"/>
    </location>
</feature>
<organism evidence="1">
    <name type="scientific">human gut metagenome</name>
    <dbReference type="NCBI Taxonomy" id="408170"/>
    <lineage>
        <taxon>unclassified sequences</taxon>
        <taxon>metagenomes</taxon>
        <taxon>organismal metagenomes</taxon>
    </lineage>
</organism>